<keyword evidence="2" id="KW-0472">Membrane</keyword>
<dbReference type="EMBL" id="CP022048">
    <property type="protein sequence ID" value="ASE39630.1"/>
    <property type="molecule type" value="Genomic_DNA"/>
</dbReference>
<evidence type="ECO:0000256" key="1">
    <source>
        <dbReference type="SAM" id="MobiDB-lite"/>
    </source>
</evidence>
<name>A0A1Z3U8Z2_BREVE</name>
<keyword evidence="2" id="KW-0812">Transmembrane</keyword>
<dbReference type="AlphaFoldDB" id="A0A1Z3U8Z2"/>
<evidence type="ECO:0000256" key="2">
    <source>
        <dbReference type="SAM" id="Phobius"/>
    </source>
</evidence>
<dbReference type="Pfam" id="PF20084">
    <property type="entry name" value="TrbK"/>
    <property type="match status" value="1"/>
</dbReference>
<accession>A0A1Z3U8Z2</accession>
<dbReference type="NCBIfam" id="TIGR04360">
    <property type="entry name" value="other_trbK"/>
    <property type="match status" value="1"/>
</dbReference>
<feature type="transmembrane region" description="Helical" evidence="2">
    <location>
        <begin position="6"/>
        <end position="24"/>
    </location>
</feature>
<keyword evidence="2" id="KW-1133">Transmembrane helix</keyword>
<organism evidence="3 4">
    <name type="scientific">Brevundimonas vesicularis</name>
    <name type="common">Pseudomonas vesicularis</name>
    <dbReference type="NCBI Taxonomy" id="41276"/>
    <lineage>
        <taxon>Bacteria</taxon>
        <taxon>Pseudomonadati</taxon>
        <taxon>Pseudomonadota</taxon>
        <taxon>Alphaproteobacteria</taxon>
        <taxon>Caulobacterales</taxon>
        <taxon>Caulobacteraceae</taxon>
        <taxon>Brevundimonas</taxon>
    </lineage>
</organism>
<protein>
    <submittedName>
        <fullName evidence="3">Conjugal transfer protein TrbK</fullName>
    </submittedName>
</protein>
<feature type="region of interest" description="Disordered" evidence="1">
    <location>
        <begin position="87"/>
        <end position="128"/>
    </location>
</feature>
<dbReference type="Proteomes" id="UP000197050">
    <property type="component" value="Chromosome"/>
</dbReference>
<feature type="compositionally biased region" description="Polar residues" evidence="1">
    <location>
        <begin position="118"/>
        <end position="128"/>
    </location>
</feature>
<proteinExistence type="predicted"/>
<reference evidence="4" key="1">
    <citation type="submission" date="2017-06" db="EMBL/GenBank/DDBJ databases">
        <title>FDA dAtabase for Regulatory Grade micrObial Sequences (FDA-ARGOS): Supporting development and validation of Infectious Disease Dx tests.</title>
        <authorList>
            <person name="Minogue T."/>
            <person name="Wolcott M."/>
            <person name="Wasieloski L."/>
            <person name="Aguilar W."/>
            <person name="Moore D."/>
            <person name="Tallon L."/>
            <person name="Sadzewicz L."/>
            <person name="Sengamalay N."/>
            <person name="Ott S."/>
            <person name="Godinez A."/>
            <person name="Nagaraj S."/>
            <person name="Nadendla S."/>
            <person name="Geyer C."/>
            <person name="Sichtig H."/>
        </authorList>
    </citation>
    <scope>NUCLEOTIDE SEQUENCE [LARGE SCALE GENOMIC DNA]</scope>
    <source>
        <strain evidence="4">FDAARGOS_289</strain>
    </source>
</reference>
<sequence length="128" mass="13851">MDGKLVARMGAVIFVAVAVTATAIEMSRKEEVPEAWSSGRTPQETADPLRDALIRCQALGEEGPRDPACRRAWAENRHRFLAPGSRPVERLPDVASPIGDVFSPQPRGTDAQDHAPTAPSTPQINEAR</sequence>
<dbReference type="KEGG" id="bvc:CEP68_09005"/>
<evidence type="ECO:0000313" key="4">
    <source>
        <dbReference type="Proteomes" id="UP000197050"/>
    </source>
</evidence>
<evidence type="ECO:0000313" key="3">
    <source>
        <dbReference type="EMBL" id="ASE39630.1"/>
    </source>
</evidence>
<dbReference type="InterPro" id="IPR027587">
    <property type="entry name" value="TrbK"/>
</dbReference>
<feature type="region of interest" description="Disordered" evidence="1">
    <location>
        <begin position="29"/>
        <end position="48"/>
    </location>
</feature>
<gene>
    <name evidence="3" type="ORF">CEP68_09005</name>
</gene>